<gene>
    <name evidence="1" type="ORF">MICAG_1790005</name>
</gene>
<reference evidence="1 2" key="1">
    <citation type="submission" date="2012-04" db="EMBL/GenBank/DDBJ databases">
        <authorList>
            <person name="Genoscope - CEA"/>
        </authorList>
    </citation>
    <scope>NUCLEOTIDE SEQUENCE [LARGE SCALE GENOMIC DNA]</scope>
    <source>
        <strain evidence="1 2">9808</strain>
    </source>
</reference>
<comment type="caution">
    <text evidence="1">The sequence shown here is derived from an EMBL/GenBank/DDBJ whole genome shotgun (WGS) entry which is preliminary data.</text>
</comment>
<dbReference type="Proteomes" id="UP000005291">
    <property type="component" value="Unassembled WGS sequence"/>
</dbReference>
<dbReference type="HOGENOM" id="CLU_1508946_0_0_3"/>
<accession>I4HKG6</accession>
<name>I4HKG6_MICAE</name>
<dbReference type="AlphaFoldDB" id="I4HKG6"/>
<evidence type="ECO:0000313" key="1">
    <source>
        <dbReference type="EMBL" id="CCI22540.1"/>
    </source>
</evidence>
<proteinExistence type="predicted"/>
<sequence length="178" mass="19800">MGSDTVKPDIYAILVEGNQPFPKRSDCKNTPSVHCILTCPKNQYRCQFTLLLDSEKTYSLFLADKDLLVDDTAGVFVFSPLKSGVVVTHKDKEGRSFVRLNVDGGSLNSLDACLSAIEAFKNDPNNTQNIEKLEKAKYFLNALVGYLSKKQSLPSFDTITSIDAICKIHNDQIKPQTY</sequence>
<dbReference type="EMBL" id="CAIN01000089">
    <property type="protein sequence ID" value="CCI22540.1"/>
    <property type="molecule type" value="Genomic_DNA"/>
</dbReference>
<evidence type="ECO:0000313" key="2">
    <source>
        <dbReference type="Proteomes" id="UP000005291"/>
    </source>
</evidence>
<protein>
    <submittedName>
        <fullName evidence="1">Uncharacterized protein</fullName>
    </submittedName>
</protein>
<organism evidence="1 2">
    <name type="scientific">Microcystis aeruginosa PCC 9808</name>
    <dbReference type="NCBI Taxonomy" id="1160284"/>
    <lineage>
        <taxon>Bacteria</taxon>
        <taxon>Bacillati</taxon>
        <taxon>Cyanobacteriota</taxon>
        <taxon>Cyanophyceae</taxon>
        <taxon>Oscillatoriophycideae</taxon>
        <taxon>Chroococcales</taxon>
        <taxon>Microcystaceae</taxon>
        <taxon>Microcystis</taxon>
    </lineage>
</organism>